<proteinExistence type="predicted"/>
<dbReference type="KEGG" id="ful:C4N20_07100"/>
<evidence type="ECO:0000256" key="3">
    <source>
        <dbReference type="ARBA" id="ARBA00022989"/>
    </source>
</evidence>
<feature type="transmembrane region" description="Helical" evidence="5">
    <location>
        <begin position="84"/>
        <end position="112"/>
    </location>
</feature>
<reference evidence="7 8" key="1">
    <citation type="submission" date="2018-06" db="EMBL/GenBank/DDBJ databases">
        <authorList>
            <consortium name="Pathogen Informatics"/>
            <person name="Doyle S."/>
        </authorList>
    </citation>
    <scope>NUCLEOTIDE SEQUENCE [LARGE SCALE GENOMIC DNA]</scope>
    <source>
        <strain evidence="7 8">NCTC12112</strain>
    </source>
</reference>
<dbReference type="EMBL" id="LS483487">
    <property type="protein sequence ID" value="SQJ17239.1"/>
    <property type="molecule type" value="Genomic_DNA"/>
</dbReference>
<name>A0AAX2JHI7_9FUSO</name>
<dbReference type="Proteomes" id="UP000249008">
    <property type="component" value="Chromosome 1"/>
</dbReference>
<evidence type="ECO:0000259" key="6">
    <source>
        <dbReference type="Pfam" id="PF13515"/>
    </source>
</evidence>
<evidence type="ECO:0000313" key="7">
    <source>
        <dbReference type="EMBL" id="SQJ17239.1"/>
    </source>
</evidence>
<keyword evidence="4 5" id="KW-0472">Membrane</keyword>
<feature type="transmembrane region" description="Helical" evidence="5">
    <location>
        <begin position="300"/>
        <end position="322"/>
    </location>
</feature>
<dbReference type="GO" id="GO:0016020">
    <property type="term" value="C:membrane"/>
    <property type="evidence" value="ECO:0007669"/>
    <property type="project" value="UniProtKB-SubCell"/>
</dbReference>
<feature type="transmembrane region" description="Helical" evidence="5">
    <location>
        <begin position="55"/>
        <end position="77"/>
    </location>
</feature>
<feature type="transmembrane region" description="Helical" evidence="5">
    <location>
        <begin position="199"/>
        <end position="220"/>
    </location>
</feature>
<evidence type="ECO:0000256" key="4">
    <source>
        <dbReference type="ARBA" id="ARBA00023136"/>
    </source>
</evidence>
<feature type="transmembrane region" description="Helical" evidence="5">
    <location>
        <begin position="173"/>
        <end position="193"/>
    </location>
</feature>
<accession>A0AAX2JHI7</accession>
<sequence length="352" mass="39774">MVEKNVRILKRAFLVSIAVAISIWVCNYFNLSHFYAGIGALNVSDLNDSKTRRQAYERVMTTLFGGAIAVAICYMGFQENLVMYILGLCIVCCFNEIVMRVPSSVGCIAFTYIMLNVDPERTPIGYLMERVIGTFAGVAAISIVITLYNVFFNKEELKNKVPPMPKADLKKQIMRGLEPGMAVILGLASIKFINHFFDPIYITNYTLYYCALAIVVPFRLEWDELLLRTKERFLSTVFGGFVAFAFYFSGFRGTFWCSIGIIVVVVITEIIVKVPASLGGIVFMFIMVNMKKPGMTPMLYYTNRVYGTAVGVITIILFSYIFNKVVEKYKKPKKNNEKMNDGNNEVFKGDVE</sequence>
<feature type="transmembrane region" description="Helical" evidence="5">
    <location>
        <begin position="255"/>
        <end position="288"/>
    </location>
</feature>
<dbReference type="Pfam" id="PF13515">
    <property type="entry name" value="FUSC_2"/>
    <property type="match status" value="1"/>
</dbReference>
<dbReference type="GeneID" id="78454569"/>
<comment type="subcellular location">
    <subcellularLocation>
        <location evidence="1">Membrane</location>
        <topology evidence="1">Multi-pass membrane protein</topology>
    </subcellularLocation>
</comment>
<evidence type="ECO:0000313" key="8">
    <source>
        <dbReference type="Proteomes" id="UP000249008"/>
    </source>
</evidence>
<feature type="transmembrane region" description="Helical" evidence="5">
    <location>
        <begin position="12"/>
        <end position="35"/>
    </location>
</feature>
<evidence type="ECO:0000256" key="2">
    <source>
        <dbReference type="ARBA" id="ARBA00022692"/>
    </source>
</evidence>
<evidence type="ECO:0000256" key="1">
    <source>
        <dbReference type="ARBA" id="ARBA00004141"/>
    </source>
</evidence>
<dbReference type="AlphaFoldDB" id="A0AAX2JHI7"/>
<feature type="transmembrane region" description="Helical" evidence="5">
    <location>
        <begin position="132"/>
        <end position="152"/>
    </location>
</feature>
<evidence type="ECO:0000256" key="5">
    <source>
        <dbReference type="SAM" id="Phobius"/>
    </source>
</evidence>
<gene>
    <name evidence="7" type="ORF">NCTC12112_03311</name>
</gene>
<keyword evidence="2 5" id="KW-0812">Transmembrane</keyword>
<keyword evidence="3 5" id="KW-1133">Transmembrane helix</keyword>
<protein>
    <submittedName>
        <fullName evidence="7">Predicted membrane protein</fullName>
    </submittedName>
</protein>
<dbReference type="InterPro" id="IPR049453">
    <property type="entry name" value="Memb_transporter_dom"/>
</dbReference>
<feature type="transmembrane region" description="Helical" evidence="5">
    <location>
        <begin position="232"/>
        <end position="249"/>
    </location>
</feature>
<dbReference type="RefSeq" id="WP_005982546.1">
    <property type="nucleotide sequence ID" value="NZ_CABKNW010000008.1"/>
</dbReference>
<organism evidence="7 8">
    <name type="scientific">Fusobacterium ulcerans</name>
    <dbReference type="NCBI Taxonomy" id="861"/>
    <lineage>
        <taxon>Bacteria</taxon>
        <taxon>Fusobacteriati</taxon>
        <taxon>Fusobacteriota</taxon>
        <taxon>Fusobacteriia</taxon>
        <taxon>Fusobacteriales</taxon>
        <taxon>Fusobacteriaceae</taxon>
        <taxon>Fusobacterium</taxon>
    </lineage>
</organism>
<feature type="domain" description="Integral membrane bound transporter" evidence="6">
    <location>
        <begin position="22"/>
        <end position="141"/>
    </location>
</feature>